<dbReference type="AlphaFoldDB" id="A0A7X0REP4"/>
<keyword evidence="1" id="KW-0812">Transmembrane</keyword>
<comment type="caution">
    <text evidence="2">The sequence shown here is derived from an EMBL/GenBank/DDBJ whole genome shotgun (WGS) entry which is preliminary data.</text>
</comment>
<proteinExistence type="predicted"/>
<evidence type="ECO:0000313" key="3">
    <source>
        <dbReference type="Proteomes" id="UP000523955"/>
    </source>
</evidence>
<dbReference type="RefSeq" id="WP_185252057.1">
    <property type="nucleotide sequence ID" value="NZ_JACKXE010000001.1"/>
</dbReference>
<dbReference type="EMBL" id="JACKXE010000001">
    <property type="protein sequence ID" value="MBB6626830.1"/>
    <property type="molecule type" value="Genomic_DNA"/>
</dbReference>
<name>A0A7X0REP4_9ACTN</name>
<feature type="transmembrane region" description="Helical" evidence="1">
    <location>
        <begin position="56"/>
        <end position="75"/>
    </location>
</feature>
<dbReference type="Proteomes" id="UP000523955">
    <property type="component" value="Unassembled WGS sequence"/>
</dbReference>
<feature type="transmembrane region" description="Helical" evidence="1">
    <location>
        <begin position="31"/>
        <end position="49"/>
    </location>
</feature>
<keyword evidence="3" id="KW-1185">Reference proteome</keyword>
<reference evidence="2 3" key="1">
    <citation type="submission" date="2020-08" db="EMBL/GenBank/DDBJ databases">
        <authorList>
            <person name="Seo M.-J."/>
        </authorList>
    </citation>
    <scope>NUCLEOTIDE SEQUENCE [LARGE SCALE GENOMIC DNA]</scope>
    <source>
        <strain evidence="2 3">KIGAM211</strain>
    </source>
</reference>
<sequence length="82" mass="8248">MLAFLVAGVIVGVLARVLRHGPDAPSLLTTLAVGMVGAAIGGAGINLLISDPVTDLNRWAFTGACLVPMVLLGLVEGRAGRA</sequence>
<evidence type="ECO:0008006" key="4">
    <source>
        <dbReference type="Google" id="ProtNLM"/>
    </source>
</evidence>
<keyword evidence="1" id="KW-0472">Membrane</keyword>
<keyword evidence="1" id="KW-1133">Transmembrane helix</keyword>
<organism evidence="2 3">
    <name type="scientific">Nocardioides luti</name>
    <dbReference type="NCBI Taxonomy" id="2761101"/>
    <lineage>
        <taxon>Bacteria</taxon>
        <taxon>Bacillati</taxon>
        <taxon>Actinomycetota</taxon>
        <taxon>Actinomycetes</taxon>
        <taxon>Propionibacteriales</taxon>
        <taxon>Nocardioidaceae</taxon>
        <taxon>Nocardioides</taxon>
    </lineage>
</organism>
<protein>
    <recommendedName>
        <fullName evidence="4">GlsB/YeaQ/YmgE family stress response membrane protein</fullName>
    </recommendedName>
</protein>
<evidence type="ECO:0000256" key="1">
    <source>
        <dbReference type="SAM" id="Phobius"/>
    </source>
</evidence>
<accession>A0A7X0REP4</accession>
<evidence type="ECO:0000313" key="2">
    <source>
        <dbReference type="EMBL" id="MBB6626830.1"/>
    </source>
</evidence>
<gene>
    <name evidence="2" type="ORF">H5V45_05800</name>
</gene>